<evidence type="ECO:0000313" key="10">
    <source>
        <dbReference type="EMBL" id="BDI03582.1"/>
    </source>
</evidence>
<dbReference type="RefSeq" id="WP_251971857.1">
    <property type="nucleotide sequence ID" value="NZ_AP025730.1"/>
</dbReference>
<feature type="domain" description="Glycoside hydrolase family 13 N-terminal" evidence="6">
    <location>
        <begin position="467"/>
        <end position="551"/>
    </location>
</feature>
<dbReference type="Proteomes" id="UP001057498">
    <property type="component" value="Chromosome"/>
</dbReference>
<dbReference type="PANTHER" id="PTHR43002">
    <property type="entry name" value="GLYCOGEN DEBRANCHING ENZYME"/>
    <property type="match status" value="1"/>
</dbReference>
<comment type="similarity">
    <text evidence="1">Belongs to the glycosyl hydrolase 13 family.</text>
</comment>
<dbReference type="Gene3D" id="2.60.40.1130">
    <property type="entry name" value="Rab geranylgeranyltransferase alpha-subunit, insert domain"/>
    <property type="match status" value="1"/>
</dbReference>
<name>A0ABM7YHE7_9BURK</name>
<dbReference type="CDD" id="cd10315">
    <property type="entry name" value="CBM41_pullulanase"/>
    <property type="match status" value="2"/>
</dbReference>
<dbReference type="SUPFAM" id="SSF51445">
    <property type="entry name" value="(Trans)glycosidases"/>
    <property type="match status" value="1"/>
</dbReference>
<gene>
    <name evidence="10" type="ORF">CATMQ487_05520</name>
</gene>
<dbReference type="CDD" id="cd11341">
    <property type="entry name" value="AmyAc_Pullulanase_LD-like"/>
    <property type="match status" value="1"/>
</dbReference>
<dbReference type="Pfam" id="PF17967">
    <property type="entry name" value="Pullulanase_N2"/>
    <property type="match status" value="1"/>
</dbReference>
<feature type="domain" description="Pullulanase N2" evidence="9">
    <location>
        <begin position="341"/>
        <end position="456"/>
    </location>
</feature>
<feature type="domain" description="Pullulanase carbohydrate-binding module 41" evidence="7">
    <location>
        <begin position="200"/>
        <end position="328"/>
    </location>
</feature>
<evidence type="ECO:0000256" key="3">
    <source>
        <dbReference type="ARBA" id="ARBA00022801"/>
    </source>
</evidence>
<evidence type="ECO:0000256" key="1">
    <source>
        <dbReference type="ARBA" id="ARBA00008061"/>
    </source>
</evidence>
<dbReference type="InterPro" id="IPR040671">
    <property type="entry name" value="Pullulanase_N2"/>
</dbReference>
<dbReference type="Pfam" id="PF02922">
    <property type="entry name" value="CBM_48"/>
    <property type="match status" value="1"/>
</dbReference>
<evidence type="ECO:0000256" key="5">
    <source>
        <dbReference type="SAM" id="MobiDB-lite"/>
    </source>
</evidence>
<dbReference type="Pfam" id="PF03714">
    <property type="entry name" value="PUD"/>
    <property type="match status" value="2"/>
</dbReference>
<dbReference type="Pfam" id="PF11852">
    <property type="entry name" value="Pullul_strch_C"/>
    <property type="match status" value="1"/>
</dbReference>
<accession>A0ABM7YHE7</accession>
<protein>
    <recommendedName>
        <fullName evidence="12">Pullulan 6-glucanohydrolase</fullName>
    </recommendedName>
</protein>
<evidence type="ECO:0008006" key="12">
    <source>
        <dbReference type="Google" id="ProtNLM"/>
    </source>
</evidence>
<evidence type="ECO:0000256" key="4">
    <source>
        <dbReference type="ARBA" id="ARBA00023295"/>
    </source>
</evidence>
<evidence type="ECO:0000313" key="11">
    <source>
        <dbReference type="Proteomes" id="UP001057498"/>
    </source>
</evidence>
<dbReference type="SUPFAM" id="SSF49452">
    <property type="entry name" value="Starch-binding domain-like"/>
    <property type="match status" value="2"/>
</dbReference>
<dbReference type="CDD" id="cd02860">
    <property type="entry name" value="E_set_Pullulanase"/>
    <property type="match status" value="1"/>
</dbReference>
<dbReference type="InterPro" id="IPR013784">
    <property type="entry name" value="Carb-bd-like_fold"/>
</dbReference>
<dbReference type="Gene3D" id="2.60.40.1110">
    <property type="match status" value="2"/>
</dbReference>
<dbReference type="SUPFAM" id="SSF51011">
    <property type="entry name" value="Glycosyl hydrolase domain"/>
    <property type="match status" value="1"/>
</dbReference>
<reference evidence="10" key="1">
    <citation type="submission" date="2022-04" db="EMBL/GenBank/DDBJ databases">
        <title>Whole genome sequence of Sphaerotilus sp. FB-5.</title>
        <authorList>
            <person name="Takeda M."/>
            <person name="Narihara S."/>
            <person name="Akimoto M."/>
            <person name="Akimoto R."/>
            <person name="Nishiyashiki S."/>
            <person name="Murakami T."/>
        </authorList>
    </citation>
    <scope>NUCLEOTIDE SEQUENCE</scope>
    <source>
        <strain evidence="10">FB-5</strain>
    </source>
</reference>
<dbReference type="EMBL" id="AP025730">
    <property type="protein sequence ID" value="BDI03582.1"/>
    <property type="molecule type" value="Genomic_DNA"/>
</dbReference>
<dbReference type="InterPro" id="IPR005323">
    <property type="entry name" value="CBM41_pullulanase"/>
</dbReference>
<evidence type="ECO:0000256" key="2">
    <source>
        <dbReference type="ARBA" id="ARBA00022729"/>
    </source>
</evidence>
<evidence type="ECO:0000259" key="6">
    <source>
        <dbReference type="Pfam" id="PF02922"/>
    </source>
</evidence>
<dbReference type="SUPFAM" id="SSF81296">
    <property type="entry name" value="E set domains"/>
    <property type="match status" value="2"/>
</dbReference>
<evidence type="ECO:0000259" key="8">
    <source>
        <dbReference type="Pfam" id="PF11852"/>
    </source>
</evidence>
<sequence>MPSSVRVHPVDLSSGSGLPGAAAASLGRLARLGRRLWLGLSCAALLACGGSGGAADPVDPPSGSLAACDATAFQTVLHAVPAAAGPGPTPTTTLTVHYRRPAGDYSGWQLHSWGAAADPGWNAGHNAAGNDAFGAIYQVPLTAGSGAVGYVFHQGDTKDHGGADQSYTLRSGANEIWRIQGDAATYTRNPLTAGTPDLTTVRVHYKRYDANYDVWGLHLWAGSGLDLSGLKPGVTIEQWAAPVALSDMNGYGVGASEVVFDLPVLNPKADAARTALEFILHGTAANPAGGTDNKDGWTSNIRVDYAALSIAGGVGEIWLVQGDPTVYTAAPDLRSASTGDARAHWLTGRLIQWPQVDAGGVFKLYHSATGQIRAARDGTVSGADGALTLDANAVAVPASAAARFKFVAPGVVLAVRDDDLARLKALHASQLVVVQESASGQVQNASTAQVAGALDDLYAAAADVTDLGVRAGASATTFKLWAPTARNVSVCVYDSGSGNAVASEAMAADPATGVWTLRQGTDLGGKYYKYAVEVFVRGVGVVRNLVTDPYSVSLTSDSRRSYVASLDSAALKPAGWDAHTAPATVADPVDMTIYELHVRDFSATDPTVPAAQRGKYLAFTQTGSNGMKHLKALAEAGLTDVHLLPVFDIATVPETGCVSPSVSGSANSETQQAAVNAVRDSDCFNWGYDPYHYNAPEGSYASDAADGARRVLELRQMVMALHQAGLRVGMDVVYNHTTASGQKEKSVLDRVVPGYYHRLNATGGVEMSTCCDNTATEHLMMGKLMSDSVLQWATQYRIDSFRFDLMGHQPRAVMVALKARLASQTGREVPLLGEGWNFGEVANGARFEQASQLSLNGSGIGTFSDRARDHVRGGGPFDGGADLVKNQGYISGLFYDDNGSGAGKTRTQLMWSGDIIKAGLAGSIRDFSFTTHWDEVKTLEALDYNGQPTGYVTAPQEVVNYVENHDNQTLFDINAYKLPAATSREDRARVQMLAAAINAFSQGIGYYHAGIDTLRSKSMDRNSYNSGDWFNRLDWSYTDNFFATGLPMQGDNGDNWSVIRPILANAAIKPGGAEIALARDMFRDLLKIRASSTLLRLRSAADIRSRLRFHNTGSAQVETVLVGQVDGNAYPGANFKELVYLINVDKTARDVTIAALAGKSYVLHPVLASATAADRRAANDARYDNGTGRFTVPARTAVVYVAN</sequence>
<dbReference type="InterPro" id="IPR017853">
    <property type="entry name" value="GH"/>
</dbReference>
<dbReference type="Gene3D" id="2.60.40.10">
    <property type="entry name" value="Immunoglobulins"/>
    <property type="match status" value="1"/>
</dbReference>
<keyword evidence="11" id="KW-1185">Reference proteome</keyword>
<feature type="domain" description="Pullulanase carbohydrate-binding module 41" evidence="7">
    <location>
        <begin position="93"/>
        <end position="187"/>
    </location>
</feature>
<dbReference type="InterPro" id="IPR014756">
    <property type="entry name" value="Ig_E-set"/>
</dbReference>
<feature type="domain" description="Alpha-1,6-glucosidases pullulanase-type C-terminal" evidence="8">
    <location>
        <begin position="1037"/>
        <end position="1202"/>
    </location>
</feature>
<keyword evidence="4" id="KW-0326">Glycosidase</keyword>
<dbReference type="InterPro" id="IPR013780">
    <property type="entry name" value="Glyco_hydro_b"/>
</dbReference>
<keyword evidence="3" id="KW-0378">Hydrolase</keyword>
<dbReference type="InterPro" id="IPR024561">
    <property type="entry name" value="Pullul_strch_C"/>
</dbReference>
<keyword evidence="2" id="KW-0732">Signal</keyword>
<dbReference type="InterPro" id="IPR004193">
    <property type="entry name" value="Glyco_hydro_13_N"/>
</dbReference>
<evidence type="ECO:0000259" key="7">
    <source>
        <dbReference type="Pfam" id="PF03714"/>
    </source>
</evidence>
<dbReference type="Gene3D" id="2.60.40.1180">
    <property type="entry name" value="Golgi alpha-mannosidase II"/>
    <property type="match status" value="1"/>
</dbReference>
<proteinExistence type="inferred from homology"/>
<dbReference type="Gene3D" id="3.20.20.80">
    <property type="entry name" value="Glycosidases"/>
    <property type="match status" value="1"/>
</dbReference>
<evidence type="ECO:0000259" key="9">
    <source>
        <dbReference type="Pfam" id="PF17967"/>
    </source>
</evidence>
<dbReference type="InterPro" id="IPR013783">
    <property type="entry name" value="Ig-like_fold"/>
</dbReference>
<feature type="region of interest" description="Disordered" evidence="5">
    <location>
        <begin position="1"/>
        <end position="20"/>
    </location>
</feature>
<organism evidence="10 11">
    <name type="scientific">Sphaerotilus microaerophilus</name>
    <dbReference type="NCBI Taxonomy" id="2914710"/>
    <lineage>
        <taxon>Bacteria</taxon>
        <taxon>Pseudomonadati</taxon>
        <taxon>Pseudomonadota</taxon>
        <taxon>Betaproteobacteria</taxon>
        <taxon>Burkholderiales</taxon>
        <taxon>Sphaerotilaceae</taxon>
        <taxon>Sphaerotilus</taxon>
    </lineage>
</organism>